<dbReference type="Proteomes" id="UP000239649">
    <property type="component" value="Unassembled WGS sequence"/>
</dbReference>
<gene>
    <name evidence="2" type="ORF">C2E20_8375</name>
</gene>
<keyword evidence="3" id="KW-1185">Reference proteome</keyword>
<dbReference type="AlphaFoldDB" id="A0A2P6V1J0"/>
<organism evidence="2 3">
    <name type="scientific">Micractinium conductrix</name>
    <dbReference type="NCBI Taxonomy" id="554055"/>
    <lineage>
        <taxon>Eukaryota</taxon>
        <taxon>Viridiplantae</taxon>
        <taxon>Chlorophyta</taxon>
        <taxon>core chlorophytes</taxon>
        <taxon>Trebouxiophyceae</taxon>
        <taxon>Chlorellales</taxon>
        <taxon>Chlorellaceae</taxon>
        <taxon>Chlorella clade</taxon>
        <taxon>Micractinium</taxon>
    </lineage>
</organism>
<evidence type="ECO:0000313" key="3">
    <source>
        <dbReference type="Proteomes" id="UP000239649"/>
    </source>
</evidence>
<sequence length="403" mass="43604">MAGAGAPPASTGQGAADELGQAAAPPLPPATAEGGELSDSDRRELLVGLAKSVREFGEEFAEFAENSKQLAEQFAENSKQLAEQCAENSKQLAEQCAENSKQLAAVAKQLAAVARDTDANSKSLACMSGAIITLPGYWPGRSVTNVDDMLSMVSCNGWRAKQEDVMAKLLADHCSYCALEEQLLRKLGARAPEVGILISQFEGGDGWRWDKKLRFLHKVEVAARKSQQPQQPDDAGEDRLWWRAYMSALQEYCAVADAAGKHPDGGSRPMGDFLLRPLQAACPPLLMMVVALATGQLRTSIEFDGEPRLAVHDGVASMEIMGIKNSLKGLPTAQKQLEVAGRTVVWLLHAANQELLAANQLDLRGVMTVQGWLTAEERKVWKREVDVSCPGLKATMRLDMVSY</sequence>
<reference evidence="2 3" key="1">
    <citation type="journal article" date="2018" name="Plant J.">
        <title>Genome sequences of Chlorella sorokiniana UTEX 1602 and Micractinium conductrix SAG 241.80: implications to maltose excretion by a green alga.</title>
        <authorList>
            <person name="Arriola M.B."/>
            <person name="Velmurugan N."/>
            <person name="Zhang Y."/>
            <person name="Plunkett M.H."/>
            <person name="Hondzo H."/>
            <person name="Barney B.M."/>
        </authorList>
    </citation>
    <scope>NUCLEOTIDE SEQUENCE [LARGE SCALE GENOMIC DNA]</scope>
    <source>
        <strain evidence="2 3">SAG 241.80</strain>
    </source>
</reference>
<evidence type="ECO:0000313" key="2">
    <source>
        <dbReference type="EMBL" id="PSC67945.1"/>
    </source>
</evidence>
<dbReference type="EMBL" id="LHPF02000044">
    <property type="protein sequence ID" value="PSC67945.1"/>
    <property type="molecule type" value="Genomic_DNA"/>
</dbReference>
<dbReference type="OrthoDB" id="10645869at2759"/>
<evidence type="ECO:0000256" key="1">
    <source>
        <dbReference type="SAM" id="MobiDB-lite"/>
    </source>
</evidence>
<accession>A0A2P6V1J0</accession>
<feature type="region of interest" description="Disordered" evidence="1">
    <location>
        <begin position="1"/>
        <end position="40"/>
    </location>
</feature>
<name>A0A2P6V1J0_9CHLO</name>
<protein>
    <submittedName>
        <fullName evidence="2">Uncharacterized protein</fullName>
    </submittedName>
</protein>
<proteinExistence type="predicted"/>
<comment type="caution">
    <text evidence="2">The sequence shown here is derived from an EMBL/GenBank/DDBJ whole genome shotgun (WGS) entry which is preliminary data.</text>
</comment>